<comment type="caution">
    <text evidence="2">The sequence shown here is derived from an EMBL/GenBank/DDBJ whole genome shotgun (WGS) entry which is preliminary data.</text>
</comment>
<keyword evidence="3" id="KW-1185">Reference proteome</keyword>
<dbReference type="AlphaFoldDB" id="A0A2S5R8P2"/>
<evidence type="ECO:0000313" key="3">
    <source>
        <dbReference type="Proteomes" id="UP000239425"/>
    </source>
</evidence>
<keyword evidence="1" id="KW-0812">Transmembrane</keyword>
<sequence>MVPILVANRAKVLPARIIRHTAFMKSKVSLETRLTVVRMGVKASLIFFIPCLHYPSFTVLFLVST</sequence>
<name>A0A2S5R8P2_9PROT</name>
<keyword evidence="1" id="KW-1133">Transmembrane helix</keyword>
<protein>
    <submittedName>
        <fullName evidence="2">Uncharacterized protein</fullName>
    </submittedName>
</protein>
<dbReference type="EMBL" id="PHHC01000083">
    <property type="protein sequence ID" value="PPE03696.1"/>
    <property type="molecule type" value="Genomic_DNA"/>
</dbReference>
<feature type="transmembrane region" description="Helical" evidence="1">
    <location>
        <begin position="43"/>
        <end position="63"/>
    </location>
</feature>
<accession>A0A2S5R8P2</accession>
<proteinExistence type="predicted"/>
<evidence type="ECO:0000313" key="2">
    <source>
        <dbReference type="EMBL" id="PPE03696.1"/>
    </source>
</evidence>
<evidence type="ECO:0000256" key="1">
    <source>
        <dbReference type="SAM" id="Phobius"/>
    </source>
</evidence>
<keyword evidence="1" id="KW-0472">Membrane</keyword>
<reference evidence="2 3" key="1">
    <citation type="submission" date="2017-11" db="EMBL/GenBank/DDBJ databases">
        <title>Comparative genomic analysis of Holospora spp., intranuclear symbionts of paramecia.</title>
        <authorList>
            <person name="Garushyants S.K."/>
            <person name="Beliavskaya A."/>
            <person name="Malko D.B."/>
            <person name="Logacheva M.D."/>
            <person name="Rautian M.S."/>
            <person name="Gelfand M.S."/>
        </authorList>
    </citation>
    <scope>NUCLEOTIDE SEQUENCE [LARGE SCALE GENOMIC DNA]</scope>
    <source>
        <strain evidence="3">02AZ16</strain>
    </source>
</reference>
<dbReference type="Proteomes" id="UP000239425">
    <property type="component" value="Unassembled WGS sequence"/>
</dbReference>
<organism evidence="2 3">
    <name type="scientific">Holospora curviuscula</name>
    <dbReference type="NCBI Taxonomy" id="1082868"/>
    <lineage>
        <taxon>Bacteria</taxon>
        <taxon>Pseudomonadati</taxon>
        <taxon>Pseudomonadota</taxon>
        <taxon>Alphaproteobacteria</taxon>
        <taxon>Holosporales</taxon>
        <taxon>Holosporaceae</taxon>
        <taxon>Holospora</taxon>
    </lineage>
</organism>
<gene>
    <name evidence="2" type="ORF">HCUR_00834</name>
</gene>